<organism evidence="1 2">
    <name type="scientific">Rhodococcus sacchari</name>
    <dbReference type="NCBI Taxonomy" id="2962047"/>
    <lineage>
        <taxon>Bacteria</taxon>
        <taxon>Bacillati</taxon>
        <taxon>Actinomycetota</taxon>
        <taxon>Actinomycetes</taxon>
        <taxon>Mycobacteriales</taxon>
        <taxon>Nocardiaceae</taxon>
        <taxon>Rhodococcus</taxon>
    </lineage>
</organism>
<keyword evidence="2" id="KW-1185">Reference proteome</keyword>
<protein>
    <submittedName>
        <fullName evidence="1">ATP-binding cassette domain-containing protein</fullName>
    </submittedName>
</protein>
<keyword evidence="1" id="KW-0067">ATP-binding</keyword>
<sequence length="318" mass="34110">MTRTDAVVVDCVSKSFGDVHALRDISFRAEAGTVLGILGPNGAGKTTTVDILSTLLVADSGRATVAGYDVADDPDAVRRVIATTGQYSAIDYSLTGRENLQFFGRLMGLSRRTARLRADELLERFDLAAAADRQARTYSGGMVRRLDIACSLVVEPSVVFLDEPTTGLDPRSRKYVWSLVEQLGSLGITTLLTTQYLEEADVLSDRIVVIDHGSVVAEGTAHELKATVGERRCEIVPRDTCDLARLADEFADLDATVPAHDANALTVVAADGVDTVGTVIDRARRAGIELEDVSLRRPSLDDVFLALTGSRGGEGEEQ</sequence>
<name>A0ACD4DI46_9NOCA</name>
<accession>A0ACD4DI46</accession>
<gene>
    <name evidence="1" type="ORF">OED52_04050</name>
</gene>
<proteinExistence type="predicted"/>
<evidence type="ECO:0000313" key="1">
    <source>
        <dbReference type="EMBL" id="UYP19740.1"/>
    </source>
</evidence>
<dbReference type="EMBL" id="CP107551">
    <property type="protein sequence ID" value="UYP19740.1"/>
    <property type="molecule type" value="Genomic_DNA"/>
</dbReference>
<evidence type="ECO:0000313" key="2">
    <source>
        <dbReference type="Proteomes" id="UP001156484"/>
    </source>
</evidence>
<dbReference type="Proteomes" id="UP001156484">
    <property type="component" value="Chromosome"/>
</dbReference>
<keyword evidence="1" id="KW-0547">Nucleotide-binding</keyword>
<reference evidence="1" key="1">
    <citation type="submission" date="2022-10" db="EMBL/GenBank/DDBJ databases">
        <title>Rhodococcus ferula Z13 complete genome.</title>
        <authorList>
            <person name="Long X."/>
            <person name="Zang M."/>
        </authorList>
    </citation>
    <scope>NUCLEOTIDE SEQUENCE</scope>
    <source>
        <strain evidence="1">Z13</strain>
    </source>
</reference>